<feature type="non-terminal residue" evidence="2">
    <location>
        <position position="73"/>
    </location>
</feature>
<proteinExistence type="predicted"/>
<evidence type="ECO:0000313" key="2">
    <source>
        <dbReference type="EMBL" id="KAL3892238.1"/>
    </source>
</evidence>
<evidence type="ECO:0000256" key="1">
    <source>
        <dbReference type="SAM" id="SignalP"/>
    </source>
</evidence>
<sequence>IKMRLSSLTVILFFILIAPSDGRQCWYRFGRCYDKGDLRRKCGDLGGMCYQVAGTVECRCSSPQNSLDIDKFR</sequence>
<evidence type="ECO:0000313" key="3">
    <source>
        <dbReference type="Proteomes" id="UP001634394"/>
    </source>
</evidence>
<dbReference type="Proteomes" id="UP001634394">
    <property type="component" value="Unassembled WGS sequence"/>
</dbReference>
<feature type="non-terminal residue" evidence="2">
    <location>
        <position position="1"/>
    </location>
</feature>
<accession>A0ABD3Y3E5</accession>
<organism evidence="2 3">
    <name type="scientific">Sinanodonta woodiana</name>
    <name type="common">Chinese pond mussel</name>
    <name type="synonym">Anodonta woodiana</name>
    <dbReference type="NCBI Taxonomy" id="1069815"/>
    <lineage>
        <taxon>Eukaryota</taxon>
        <taxon>Metazoa</taxon>
        <taxon>Spiralia</taxon>
        <taxon>Lophotrochozoa</taxon>
        <taxon>Mollusca</taxon>
        <taxon>Bivalvia</taxon>
        <taxon>Autobranchia</taxon>
        <taxon>Heteroconchia</taxon>
        <taxon>Palaeoheterodonta</taxon>
        <taxon>Unionida</taxon>
        <taxon>Unionoidea</taxon>
        <taxon>Unionidae</taxon>
        <taxon>Unioninae</taxon>
        <taxon>Sinanodonta</taxon>
    </lineage>
</organism>
<reference evidence="2 3" key="1">
    <citation type="submission" date="2024-11" db="EMBL/GenBank/DDBJ databases">
        <title>Chromosome-level genome assembly of the freshwater bivalve Anodonta woodiana.</title>
        <authorList>
            <person name="Chen X."/>
        </authorList>
    </citation>
    <scope>NUCLEOTIDE SEQUENCE [LARGE SCALE GENOMIC DNA]</scope>
    <source>
        <strain evidence="2">MN2024</strain>
        <tissue evidence="2">Gills</tissue>
    </source>
</reference>
<dbReference type="EMBL" id="JBJQND010000001">
    <property type="protein sequence ID" value="KAL3892238.1"/>
    <property type="molecule type" value="Genomic_DNA"/>
</dbReference>
<comment type="caution">
    <text evidence="2">The sequence shown here is derived from an EMBL/GenBank/DDBJ whole genome shotgun (WGS) entry which is preliminary data.</text>
</comment>
<keyword evidence="3" id="KW-1185">Reference proteome</keyword>
<keyword evidence="1" id="KW-0732">Signal</keyword>
<feature type="chain" id="PRO_5044860452" evidence="1">
    <location>
        <begin position="23"/>
        <end position="73"/>
    </location>
</feature>
<feature type="signal peptide" evidence="1">
    <location>
        <begin position="1"/>
        <end position="22"/>
    </location>
</feature>
<name>A0ABD3Y3E5_SINWO</name>
<protein>
    <submittedName>
        <fullName evidence="2">Uncharacterized protein</fullName>
    </submittedName>
</protein>
<gene>
    <name evidence="2" type="ORF">ACJMK2_004466</name>
</gene>
<dbReference type="AlphaFoldDB" id="A0ABD3Y3E5"/>